<proteinExistence type="predicted"/>
<evidence type="ECO:0000259" key="2">
    <source>
        <dbReference type="SMART" id="SM00148"/>
    </source>
</evidence>
<dbReference type="PROSITE" id="PS50007">
    <property type="entry name" value="PIPLC_X_DOMAIN"/>
    <property type="match status" value="1"/>
</dbReference>
<evidence type="ECO:0000256" key="1">
    <source>
        <dbReference type="SAM" id="Phobius"/>
    </source>
</evidence>
<dbReference type="GO" id="GO:0008081">
    <property type="term" value="F:phosphoric diester hydrolase activity"/>
    <property type="evidence" value="ECO:0007669"/>
    <property type="project" value="InterPro"/>
</dbReference>
<sequence>MEIYKKIILFIALFIFIYVIFDLYQRKQRLALYLFNVKENFDVPNPSSQSSEDIELNRMIYTEQQKITSMSPEDMNMPLSQYVVKASYNSACTGNYVNTKAIEYVMSRGCRFVDFEVFDISNIPHVAFSKDPTFKSIDSKNKILLNDALTTVVTCAFSSKSPNLKDPMFINLRMKSNNNNIYKLVAKSVDATLKPKLYNGKINDNTNVSDMAGKIVLLVDKTIRYDYKDYTSCGPKDTNCYDLSKYINMESGSDYLRLNQYSTILDQQKNRPRILDDNEHTDKKYINLVVPDFNMKNTANPSIGAFVKEHGCQIVAYKFYNKDAQLEEYETLFNDNRYGTLKLADTIIYLTKEDEELNA</sequence>
<keyword evidence="1" id="KW-0812">Transmembrane</keyword>
<dbReference type="Gene3D" id="3.20.20.190">
    <property type="entry name" value="Phosphatidylinositol (PI) phosphodiesterase"/>
    <property type="match status" value="1"/>
</dbReference>
<dbReference type="GO" id="GO:0006629">
    <property type="term" value="P:lipid metabolic process"/>
    <property type="evidence" value="ECO:0007669"/>
    <property type="project" value="InterPro"/>
</dbReference>
<evidence type="ECO:0000313" key="3">
    <source>
        <dbReference type="EMBL" id="QHT77887.1"/>
    </source>
</evidence>
<name>A0A6C0HBY4_9ZZZZ</name>
<dbReference type="InterPro" id="IPR000909">
    <property type="entry name" value="PLipase_C_PInositol-sp_X_dom"/>
</dbReference>
<keyword evidence="1" id="KW-0472">Membrane</keyword>
<keyword evidence="1" id="KW-1133">Transmembrane helix</keyword>
<dbReference type="SUPFAM" id="SSF51695">
    <property type="entry name" value="PLC-like phosphodiesterases"/>
    <property type="match status" value="1"/>
</dbReference>
<dbReference type="InterPro" id="IPR017946">
    <property type="entry name" value="PLC-like_Pdiesterase_TIM-brl"/>
</dbReference>
<dbReference type="Pfam" id="PF00388">
    <property type="entry name" value="PI-PLC-X"/>
    <property type="match status" value="1"/>
</dbReference>
<dbReference type="EMBL" id="MN739922">
    <property type="protein sequence ID" value="QHT77887.1"/>
    <property type="molecule type" value="Genomic_DNA"/>
</dbReference>
<feature type="transmembrane region" description="Helical" evidence="1">
    <location>
        <begin position="7"/>
        <end position="24"/>
    </location>
</feature>
<dbReference type="AlphaFoldDB" id="A0A6C0HBY4"/>
<reference evidence="3" key="1">
    <citation type="journal article" date="2020" name="Nature">
        <title>Giant virus diversity and host interactions through global metagenomics.</title>
        <authorList>
            <person name="Schulz F."/>
            <person name="Roux S."/>
            <person name="Paez-Espino D."/>
            <person name="Jungbluth S."/>
            <person name="Walsh D.A."/>
            <person name="Denef V.J."/>
            <person name="McMahon K.D."/>
            <person name="Konstantinidis K.T."/>
            <person name="Eloe-Fadrosh E.A."/>
            <person name="Kyrpides N.C."/>
            <person name="Woyke T."/>
        </authorList>
    </citation>
    <scope>NUCLEOTIDE SEQUENCE</scope>
    <source>
        <strain evidence="3">GVMAG-M-3300023179-90</strain>
    </source>
</reference>
<organism evidence="3">
    <name type="scientific">viral metagenome</name>
    <dbReference type="NCBI Taxonomy" id="1070528"/>
    <lineage>
        <taxon>unclassified sequences</taxon>
        <taxon>metagenomes</taxon>
        <taxon>organismal metagenomes</taxon>
    </lineage>
</organism>
<protein>
    <recommendedName>
        <fullName evidence="2">Phosphatidylinositol-specific phospholipase C X domain-containing protein</fullName>
    </recommendedName>
</protein>
<accession>A0A6C0HBY4</accession>
<dbReference type="SMART" id="SM00148">
    <property type="entry name" value="PLCXc"/>
    <property type="match status" value="1"/>
</dbReference>
<feature type="domain" description="Phosphatidylinositol-specific phospholipase C X" evidence="2">
    <location>
        <begin position="73"/>
        <end position="220"/>
    </location>
</feature>